<name>A0A974NEJ0_9GAMM</name>
<accession>A0A974NEJ0</accession>
<dbReference type="InterPro" id="IPR012902">
    <property type="entry name" value="N_methyl_site"/>
</dbReference>
<feature type="transmembrane region" description="Helical" evidence="1">
    <location>
        <begin position="12"/>
        <end position="36"/>
    </location>
</feature>
<sequence length="257" mass="28095">MKSFLQVKQNGFSLIELMIALLLGMILLLGVTQVMISSSSLGTTTNNLSVNQDRAKTVLDLLGSEAGRAGYNGCSAGGEIGWSGKNTDEHRKRSFAVVPLKTPVGVMFAYGIDEKFAQSGETQLTAEDCFGRKLYYRNMVYQNCGDTYPEDLCIQGRSVATSNNFDLVNDRIEGVRIEKIVLTLQNDTGEFSEVTIGTGGDTNYDDTNMSNLVNLQAAKLITFYINVKTAAGSGTEKHEAFTAVQRSYSATYRLRNL</sequence>
<evidence type="ECO:0000313" key="2">
    <source>
        <dbReference type="EMBL" id="QQP85154.1"/>
    </source>
</evidence>
<dbReference type="Proteomes" id="UP000595278">
    <property type="component" value="Chromosome"/>
</dbReference>
<organism evidence="2 3">
    <name type="scientific">Entomomonas asaccharolytica</name>
    <dbReference type="NCBI Taxonomy" id="2785331"/>
    <lineage>
        <taxon>Bacteria</taxon>
        <taxon>Pseudomonadati</taxon>
        <taxon>Pseudomonadota</taxon>
        <taxon>Gammaproteobacteria</taxon>
        <taxon>Pseudomonadales</taxon>
        <taxon>Pseudomonadaceae</taxon>
        <taxon>Entomomonas</taxon>
    </lineage>
</organism>
<dbReference type="KEGG" id="eaz:JHT90_12295"/>
<dbReference type="RefSeq" id="WP_201091404.1">
    <property type="nucleotide sequence ID" value="NZ_CP067393.1"/>
</dbReference>
<protein>
    <submittedName>
        <fullName evidence="2">Prepilin-type N-terminal cleavage/methylation domain-containing protein</fullName>
    </submittedName>
</protein>
<dbReference type="Pfam" id="PF07963">
    <property type="entry name" value="N_methyl"/>
    <property type="match status" value="1"/>
</dbReference>
<gene>
    <name evidence="2" type="ORF">JHT90_12295</name>
</gene>
<dbReference type="NCBIfam" id="TIGR02532">
    <property type="entry name" value="IV_pilin_GFxxxE"/>
    <property type="match status" value="1"/>
</dbReference>
<keyword evidence="3" id="KW-1185">Reference proteome</keyword>
<evidence type="ECO:0000256" key="1">
    <source>
        <dbReference type="SAM" id="Phobius"/>
    </source>
</evidence>
<reference evidence="2 3" key="1">
    <citation type="submission" date="2021-01" db="EMBL/GenBank/DDBJ databases">
        <title>Entomomonas sp. F2A isolated from a house cricket (Acheta domesticus).</title>
        <authorList>
            <person name="Spergser J."/>
            <person name="Busse H.-J."/>
        </authorList>
    </citation>
    <scope>NUCLEOTIDE SEQUENCE [LARGE SCALE GENOMIC DNA]</scope>
    <source>
        <strain evidence="2 3">F2A</strain>
    </source>
</reference>
<keyword evidence="1" id="KW-0472">Membrane</keyword>
<proteinExistence type="predicted"/>
<keyword evidence="1" id="KW-0812">Transmembrane</keyword>
<evidence type="ECO:0000313" key="3">
    <source>
        <dbReference type="Proteomes" id="UP000595278"/>
    </source>
</evidence>
<dbReference type="AlphaFoldDB" id="A0A974NEJ0"/>
<dbReference type="EMBL" id="CP067393">
    <property type="protein sequence ID" value="QQP85154.1"/>
    <property type="molecule type" value="Genomic_DNA"/>
</dbReference>
<keyword evidence="1" id="KW-1133">Transmembrane helix</keyword>